<sequence length="494" mass="55212">MRIVLTSSEAVPFSKTGGLADVSSALPKALAALGHELWLITPYYPQQAELNGLAKQIQSTEQSITITIGHNDVTARILESRIPGTSVRVFLVDQPEYFDRPGLYGDAQGDYRDSCERFVFLSRAVLEICRKFDIRPDVIHANDWQTGLVPALLKIEGHSYGLERTASIYTIHNMAFQGQFWHWDMVLTGLDWKYFNWRQMEFHGQLNLLKTGITFADMLTTVSPTYAREIQTAEFGNGLNGVLTSRREDLVGILNGIDEEVWNPASDPYIAENYDHTTVSIGKPVCKVALQKAMGLPVHMNVPLFGMISRITSQKGLDLILGCSRDLADLNVQCVFLGTGDPVLEKGLMALAKEHPQKFAVKIGYDEALSHQIEAGSDIFLMPSQFEPCGLNQMYSLAYGTVPIVRAVGGLADSVIDVTEANLGKGTANGFSFYEYKSEVLFRQICRTLGYFLDKTTWLKLQKTGMTRDWSWKRSAQEYLNAYQQACLKRSHGH</sequence>
<dbReference type="NCBIfam" id="TIGR02095">
    <property type="entry name" value="glgA"/>
    <property type="match status" value="1"/>
</dbReference>
<keyword evidence="7 8" id="KW-0320">Glycogen biosynthesis</keyword>
<evidence type="ECO:0000256" key="5">
    <source>
        <dbReference type="ARBA" id="ARBA00022676"/>
    </source>
</evidence>
<gene>
    <name evidence="8" type="primary">glgA</name>
    <name evidence="11" type="ORF">A6X21_05360</name>
</gene>
<dbReference type="GO" id="GO:0005978">
    <property type="term" value="P:glycogen biosynthetic process"/>
    <property type="evidence" value="ECO:0007669"/>
    <property type="project" value="UniProtKB-UniRule"/>
</dbReference>
<evidence type="ECO:0000256" key="3">
    <source>
        <dbReference type="ARBA" id="ARBA00004964"/>
    </source>
</evidence>
<proteinExistence type="inferred from homology"/>
<dbReference type="GO" id="GO:0005829">
    <property type="term" value="C:cytosol"/>
    <property type="evidence" value="ECO:0007669"/>
    <property type="project" value="TreeGrafter"/>
</dbReference>
<evidence type="ECO:0000256" key="7">
    <source>
        <dbReference type="ARBA" id="ARBA00023056"/>
    </source>
</evidence>
<comment type="caution">
    <text evidence="11">The sequence shown here is derived from an EMBL/GenBank/DDBJ whole genome shotgun (WGS) entry which is preliminary data.</text>
</comment>
<evidence type="ECO:0000256" key="2">
    <source>
        <dbReference type="ARBA" id="ARBA00002764"/>
    </source>
</evidence>
<dbReference type="Proteomes" id="UP000094828">
    <property type="component" value="Unassembled WGS sequence"/>
</dbReference>
<dbReference type="InterPro" id="IPR013534">
    <property type="entry name" value="Starch_synth_cat_dom"/>
</dbReference>
<dbReference type="STRING" id="1841610.A6X21_05360"/>
<protein>
    <recommendedName>
        <fullName evidence="8">Glycogen synthase</fullName>
        <ecNumber evidence="8">2.4.1.21</ecNumber>
    </recommendedName>
    <alternativeName>
        <fullName evidence="8">Starch [bacterial glycogen] synthase</fullName>
    </alternativeName>
</protein>
<dbReference type="Pfam" id="PF00534">
    <property type="entry name" value="Glycos_transf_1"/>
    <property type="match status" value="1"/>
</dbReference>
<dbReference type="RefSeq" id="WP_068848203.1">
    <property type="nucleotide sequence ID" value="NZ_LYDR01000099.1"/>
</dbReference>
<keyword evidence="5 8" id="KW-0328">Glycosyltransferase</keyword>
<dbReference type="GO" id="GO:0009011">
    <property type="term" value="F:alpha-1,4-glucan glucosyltransferase (ADP-glucose donor) activity"/>
    <property type="evidence" value="ECO:0007669"/>
    <property type="project" value="UniProtKB-UniRule"/>
</dbReference>
<dbReference type="CDD" id="cd03791">
    <property type="entry name" value="GT5_Glycogen_synthase_DULL1-like"/>
    <property type="match status" value="1"/>
</dbReference>
<evidence type="ECO:0000256" key="8">
    <source>
        <dbReference type="HAMAP-Rule" id="MF_00484"/>
    </source>
</evidence>
<dbReference type="PANTHER" id="PTHR45825">
    <property type="entry name" value="GRANULE-BOUND STARCH SYNTHASE 1, CHLOROPLASTIC/AMYLOPLASTIC"/>
    <property type="match status" value="1"/>
</dbReference>
<feature type="binding site" evidence="8">
    <location>
        <position position="15"/>
    </location>
    <ligand>
        <name>ADP-alpha-D-glucose</name>
        <dbReference type="ChEBI" id="CHEBI:57498"/>
    </ligand>
</feature>
<reference evidence="11 12" key="1">
    <citation type="submission" date="2016-05" db="EMBL/GenBank/DDBJ databases">
        <title>Genomic and physiological characterization of Planctopirus sp. isolated from fresh water lake.</title>
        <authorList>
            <person name="Subhash Y."/>
            <person name="Ramana C."/>
        </authorList>
    </citation>
    <scope>NUCLEOTIDE SEQUENCE [LARGE SCALE GENOMIC DNA]</scope>
    <source>
        <strain evidence="11 12">JC280</strain>
    </source>
</reference>
<evidence type="ECO:0000256" key="6">
    <source>
        <dbReference type="ARBA" id="ARBA00022679"/>
    </source>
</evidence>
<comment type="similarity">
    <text evidence="4 8">Belongs to the glycosyltransferase 1 family. Bacterial/plant glycogen synthase subfamily.</text>
</comment>
<evidence type="ECO:0000259" key="10">
    <source>
        <dbReference type="Pfam" id="PF08323"/>
    </source>
</evidence>
<name>A0A1C3EC99_9PLAN</name>
<evidence type="ECO:0000313" key="12">
    <source>
        <dbReference type="Proteomes" id="UP000094828"/>
    </source>
</evidence>
<dbReference type="Pfam" id="PF08323">
    <property type="entry name" value="Glyco_transf_5"/>
    <property type="match status" value="1"/>
</dbReference>
<dbReference type="InterPro" id="IPR011835">
    <property type="entry name" value="GS/SS"/>
</dbReference>
<dbReference type="HAMAP" id="MF_00484">
    <property type="entry name" value="Glycogen_synth"/>
    <property type="match status" value="1"/>
</dbReference>
<keyword evidence="12" id="KW-1185">Reference proteome</keyword>
<comment type="function">
    <text evidence="2 8">Synthesizes alpha-1,4-glucan chains using ADP-glucose.</text>
</comment>
<evidence type="ECO:0000259" key="9">
    <source>
        <dbReference type="Pfam" id="PF00534"/>
    </source>
</evidence>
<feature type="domain" description="Starch synthase catalytic" evidence="10">
    <location>
        <begin position="2"/>
        <end position="244"/>
    </location>
</feature>
<comment type="pathway">
    <text evidence="3 8">Glycan biosynthesis; glycogen biosynthesis.</text>
</comment>
<dbReference type="PANTHER" id="PTHR45825:SF11">
    <property type="entry name" value="ALPHA AMYLASE DOMAIN-CONTAINING PROTEIN"/>
    <property type="match status" value="1"/>
</dbReference>
<dbReference type="OrthoDB" id="9808590at2"/>
<dbReference type="UniPathway" id="UPA00164"/>
<accession>A0A1C3EC99</accession>
<dbReference type="SUPFAM" id="SSF53756">
    <property type="entry name" value="UDP-Glycosyltransferase/glycogen phosphorylase"/>
    <property type="match status" value="1"/>
</dbReference>
<dbReference type="EC" id="2.4.1.21" evidence="8"/>
<dbReference type="AlphaFoldDB" id="A0A1C3EC99"/>
<evidence type="ECO:0000313" key="11">
    <source>
        <dbReference type="EMBL" id="ODA30858.1"/>
    </source>
</evidence>
<dbReference type="GO" id="GO:0004373">
    <property type="term" value="F:alpha-1,4-glucan glucosyltransferase (UDP-glucose donor) activity"/>
    <property type="evidence" value="ECO:0007669"/>
    <property type="project" value="InterPro"/>
</dbReference>
<evidence type="ECO:0000256" key="4">
    <source>
        <dbReference type="ARBA" id="ARBA00010281"/>
    </source>
</evidence>
<evidence type="ECO:0000256" key="1">
    <source>
        <dbReference type="ARBA" id="ARBA00001478"/>
    </source>
</evidence>
<feature type="domain" description="Glycosyl transferase family 1" evidence="9">
    <location>
        <begin position="302"/>
        <end position="419"/>
    </location>
</feature>
<dbReference type="NCBIfam" id="NF001899">
    <property type="entry name" value="PRK00654.1-2"/>
    <property type="match status" value="1"/>
</dbReference>
<dbReference type="InterPro" id="IPR001296">
    <property type="entry name" value="Glyco_trans_1"/>
</dbReference>
<keyword evidence="6 8" id="KW-0808">Transferase</keyword>
<dbReference type="EMBL" id="LYDR01000099">
    <property type="protein sequence ID" value="ODA30858.1"/>
    <property type="molecule type" value="Genomic_DNA"/>
</dbReference>
<comment type="catalytic activity">
    <reaction evidence="1 8">
        <text>[(1-&gt;4)-alpha-D-glucosyl](n) + ADP-alpha-D-glucose = [(1-&gt;4)-alpha-D-glucosyl](n+1) + ADP + H(+)</text>
        <dbReference type="Rhea" id="RHEA:18189"/>
        <dbReference type="Rhea" id="RHEA-COMP:9584"/>
        <dbReference type="Rhea" id="RHEA-COMP:9587"/>
        <dbReference type="ChEBI" id="CHEBI:15378"/>
        <dbReference type="ChEBI" id="CHEBI:15444"/>
        <dbReference type="ChEBI" id="CHEBI:57498"/>
        <dbReference type="ChEBI" id="CHEBI:456216"/>
        <dbReference type="EC" id="2.4.1.21"/>
    </reaction>
</comment>
<organism evidence="11 12">
    <name type="scientific">Planctopirus hydrillae</name>
    <dbReference type="NCBI Taxonomy" id="1841610"/>
    <lineage>
        <taxon>Bacteria</taxon>
        <taxon>Pseudomonadati</taxon>
        <taxon>Planctomycetota</taxon>
        <taxon>Planctomycetia</taxon>
        <taxon>Planctomycetales</taxon>
        <taxon>Planctomycetaceae</taxon>
        <taxon>Planctopirus</taxon>
    </lineage>
</organism>
<dbReference type="Gene3D" id="3.40.50.2000">
    <property type="entry name" value="Glycogen Phosphorylase B"/>
    <property type="match status" value="2"/>
</dbReference>